<keyword evidence="5 8" id="KW-1133">Transmembrane helix</keyword>
<feature type="transmembrane region" description="Helical" evidence="8">
    <location>
        <begin position="406"/>
        <end position="427"/>
    </location>
</feature>
<feature type="domain" description="DOMON" evidence="9">
    <location>
        <begin position="62"/>
        <end position="180"/>
    </location>
</feature>
<feature type="transmembrane region" description="Helical" evidence="8">
    <location>
        <begin position="480"/>
        <end position="499"/>
    </location>
</feature>
<name>A0ABD0Y7N6_9HEMI</name>
<dbReference type="EMBL" id="JBFDAA010000021">
    <property type="protein sequence ID" value="KAL1114933.1"/>
    <property type="molecule type" value="Genomic_DNA"/>
</dbReference>
<feature type="domain" description="Cytochrome b561" evidence="10">
    <location>
        <begin position="368"/>
        <end position="572"/>
    </location>
</feature>
<feature type="transmembrane region" description="Helical" evidence="8">
    <location>
        <begin position="448"/>
        <end position="468"/>
    </location>
</feature>
<dbReference type="InterPro" id="IPR005018">
    <property type="entry name" value="DOMON_domain"/>
</dbReference>
<gene>
    <name evidence="11" type="ORF">AAG570_007756</name>
</gene>
<keyword evidence="6 8" id="KW-0472">Membrane</keyword>
<evidence type="ECO:0000256" key="7">
    <source>
        <dbReference type="SAM" id="MobiDB-lite"/>
    </source>
</evidence>
<evidence type="ECO:0000256" key="8">
    <source>
        <dbReference type="SAM" id="Phobius"/>
    </source>
</evidence>
<evidence type="ECO:0000256" key="1">
    <source>
        <dbReference type="ARBA" id="ARBA00004370"/>
    </source>
</evidence>
<evidence type="ECO:0000256" key="5">
    <source>
        <dbReference type="ARBA" id="ARBA00022989"/>
    </source>
</evidence>
<comment type="caution">
    <text evidence="11">The sequence shown here is derived from an EMBL/GenBank/DDBJ whole genome shotgun (WGS) entry which is preliminary data.</text>
</comment>
<evidence type="ECO:0008006" key="13">
    <source>
        <dbReference type="Google" id="ProtNLM"/>
    </source>
</evidence>
<keyword evidence="12" id="KW-1185">Reference proteome</keyword>
<proteinExistence type="predicted"/>
<dbReference type="InterPro" id="IPR042789">
    <property type="entry name" value="FRRS1L"/>
</dbReference>
<feature type="transmembrane region" description="Helical" evidence="8">
    <location>
        <begin position="511"/>
        <end position="535"/>
    </location>
</feature>
<reference evidence="11 12" key="1">
    <citation type="submission" date="2024-07" db="EMBL/GenBank/DDBJ databases">
        <title>Chromosome-level genome assembly of the water stick insect Ranatra chinensis (Heteroptera: Nepidae).</title>
        <authorList>
            <person name="Liu X."/>
        </authorList>
    </citation>
    <scope>NUCLEOTIDE SEQUENCE [LARGE SCALE GENOMIC DNA]</scope>
    <source>
        <strain evidence="11">Cailab_2021Rc</strain>
        <tissue evidence="11">Muscle</tissue>
    </source>
</reference>
<comment type="subcellular location">
    <subcellularLocation>
        <location evidence="1">Membrane</location>
    </subcellularLocation>
</comment>
<dbReference type="SMART" id="SM00664">
    <property type="entry name" value="DoH"/>
    <property type="match status" value="2"/>
</dbReference>
<keyword evidence="3 8" id="KW-0812">Transmembrane</keyword>
<evidence type="ECO:0000256" key="3">
    <source>
        <dbReference type="ARBA" id="ARBA00022692"/>
    </source>
</evidence>
<dbReference type="PANTHER" id="PTHR46902:SF1">
    <property type="entry name" value="DOMON DOMAIN-CONTAINING PROTEIN FRRS1L"/>
    <property type="match status" value="1"/>
</dbReference>
<evidence type="ECO:0000256" key="6">
    <source>
        <dbReference type="ARBA" id="ARBA00023136"/>
    </source>
</evidence>
<accession>A0ABD0Y7N6</accession>
<evidence type="ECO:0000259" key="10">
    <source>
        <dbReference type="PROSITE" id="PS50939"/>
    </source>
</evidence>
<dbReference type="AlphaFoldDB" id="A0ABD0Y7N6"/>
<dbReference type="PROSITE" id="PS50836">
    <property type="entry name" value="DOMON"/>
    <property type="match status" value="2"/>
</dbReference>
<feature type="non-terminal residue" evidence="11">
    <location>
        <position position="1"/>
    </location>
</feature>
<dbReference type="GO" id="GO:0016020">
    <property type="term" value="C:membrane"/>
    <property type="evidence" value="ECO:0007669"/>
    <property type="project" value="UniProtKB-SubCell"/>
</dbReference>
<dbReference type="Gene3D" id="1.20.120.1770">
    <property type="match status" value="1"/>
</dbReference>
<organism evidence="11 12">
    <name type="scientific">Ranatra chinensis</name>
    <dbReference type="NCBI Taxonomy" id="642074"/>
    <lineage>
        <taxon>Eukaryota</taxon>
        <taxon>Metazoa</taxon>
        <taxon>Ecdysozoa</taxon>
        <taxon>Arthropoda</taxon>
        <taxon>Hexapoda</taxon>
        <taxon>Insecta</taxon>
        <taxon>Pterygota</taxon>
        <taxon>Neoptera</taxon>
        <taxon>Paraneoptera</taxon>
        <taxon>Hemiptera</taxon>
        <taxon>Heteroptera</taxon>
        <taxon>Panheteroptera</taxon>
        <taxon>Nepomorpha</taxon>
        <taxon>Nepidae</taxon>
        <taxon>Ranatrinae</taxon>
        <taxon>Ranatra</taxon>
    </lineage>
</organism>
<evidence type="ECO:0000313" key="11">
    <source>
        <dbReference type="EMBL" id="KAL1114933.1"/>
    </source>
</evidence>
<keyword evidence="4" id="KW-0249">Electron transport</keyword>
<dbReference type="PROSITE" id="PS50939">
    <property type="entry name" value="CYTOCHROME_B561"/>
    <property type="match status" value="1"/>
</dbReference>
<dbReference type="Pfam" id="PF03351">
    <property type="entry name" value="DOMON"/>
    <property type="match status" value="2"/>
</dbReference>
<dbReference type="Proteomes" id="UP001558652">
    <property type="component" value="Unassembled WGS sequence"/>
</dbReference>
<feature type="region of interest" description="Disordered" evidence="7">
    <location>
        <begin position="21"/>
        <end position="41"/>
    </location>
</feature>
<dbReference type="InterPro" id="IPR006593">
    <property type="entry name" value="Cyt_b561/ferric_Rdtase_TM"/>
</dbReference>
<dbReference type="CDD" id="cd09628">
    <property type="entry name" value="DOMON_SDR_2_like"/>
    <property type="match status" value="2"/>
</dbReference>
<dbReference type="SMART" id="SM00665">
    <property type="entry name" value="B561"/>
    <property type="match status" value="1"/>
</dbReference>
<evidence type="ECO:0000313" key="12">
    <source>
        <dbReference type="Proteomes" id="UP001558652"/>
    </source>
</evidence>
<dbReference type="CDD" id="cd08760">
    <property type="entry name" value="Cyt_b561_FRRS1_like"/>
    <property type="match status" value="1"/>
</dbReference>
<evidence type="ECO:0000259" key="9">
    <source>
        <dbReference type="PROSITE" id="PS50836"/>
    </source>
</evidence>
<keyword evidence="2" id="KW-0813">Transport</keyword>
<feature type="domain" description="DOMON" evidence="9">
    <location>
        <begin position="246"/>
        <end position="364"/>
    </location>
</feature>
<dbReference type="PANTHER" id="PTHR46902">
    <property type="entry name" value="DOMON DOMAIN-CONTAINING PROTEIN FRRS1L"/>
    <property type="match status" value="1"/>
</dbReference>
<protein>
    <recommendedName>
        <fullName evidence="13">Ferric-chelate reductase 1</fullName>
    </recommendedName>
</protein>
<evidence type="ECO:0000256" key="4">
    <source>
        <dbReference type="ARBA" id="ARBA00022982"/>
    </source>
</evidence>
<evidence type="ECO:0000256" key="2">
    <source>
        <dbReference type="ARBA" id="ARBA00022448"/>
    </source>
</evidence>
<feature type="transmembrane region" description="Helical" evidence="8">
    <location>
        <begin position="547"/>
        <end position="569"/>
    </location>
</feature>
<sequence>ATVVANYSTFWTGVKSQPIKINKRSAPDSGPPSEPTISPETYNGCGSDKICVGSAEGCIENKNCIALVSVKNVGNLYDFEMFSKDGSKYVAYGISQDNKMGGDSVTECVFEDQPRAYRSWNLPNAKQNQRSDYQSGFSVKSIKYEDNLLYCKVNQEPYFTMEDNDFDLEKKSYYLLLAAGKSLKLLLLYILERSVGFHDIAYKSSQVSRKFSEAGPVEKYDDFYNDCNVLKNCFGYPKDCELKHNCEAIVSVLVQGNKYFFEMKAKSASYVAVGLSEDNKMGGDSVVECVNEGDGTVKAYMSWNVPGKKENRRKGLNQAYINLVNGSVVDGYIYCKFTRQILTTVEQKSYDLTKDKYFLLLASGSALKSESVGFHDLVYIASDEKNLLSNVGAFAVGSRLLLRLHGAFMVAAWIGAASIGIVLARYYKQTWVGSSFCAKDLWFAWHRCFMLLTWCLTLAGFVLIFIEIGEWVNLGSQTHAILGCITTVLCFIQPIGAAFRPHPTARNRPVFNWLHWFIGNSAHILSIVTIFFAVPIKKVELPDWLDWILVAYVAFYVLMHILLSISAFISDRSNGKRVNSFPMKDITARIPLNSVERRVDTPVSMPILNFEYIIPLLNPILLKFPVFTAHGTLSPHCAIG</sequence>